<feature type="chain" id="PRO_5032923905" evidence="2">
    <location>
        <begin position="32"/>
        <end position="78"/>
    </location>
</feature>
<dbReference type="AlphaFoldDB" id="A0A835VCN5"/>
<proteinExistence type="predicted"/>
<feature type="signal peptide" evidence="2">
    <location>
        <begin position="1"/>
        <end position="31"/>
    </location>
</feature>
<evidence type="ECO:0000313" key="4">
    <source>
        <dbReference type="Proteomes" id="UP000636800"/>
    </source>
</evidence>
<comment type="caution">
    <text evidence="3">The sequence shown here is derived from an EMBL/GenBank/DDBJ whole genome shotgun (WGS) entry which is preliminary data.</text>
</comment>
<keyword evidence="2" id="KW-0732">Signal</keyword>
<dbReference type="EMBL" id="JADCNL010000002">
    <property type="protein sequence ID" value="KAG0491456.1"/>
    <property type="molecule type" value="Genomic_DNA"/>
</dbReference>
<reference evidence="3 4" key="1">
    <citation type="journal article" date="2020" name="Nat. Food">
        <title>A phased Vanilla planifolia genome enables genetic improvement of flavour and production.</title>
        <authorList>
            <person name="Hasing T."/>
            <person name="Tang H."/>
            <person name="Brym M."/>
            <person name="Khazi F."/>
            <person name="Huang T."/>
            <person name="Chambers A.H."/>
        </authorList>
    </citation>
    <scope>NUCLEOTIDE SEQUENCE [LARGE SCALE GENOMIC DNA]</scope>
    <source>
        <tissue evidence="3">Leaf</tissue>
    </source>
</reference>
<keyword evidence="4" id="KW-1185">Reference proteome</keyword>
<evidence type="ECO:0000313" key="3">
    <source>
        <dbReference type="EMBL" id="KAG0491456.1"/>
    </source>
</evidence>
<feature type="region of interest" description="Disordered" evidence="1">
    <location>
        <begin position="58"/>
        <end position="78"/>
    </location>
</feature>
<dbReference type="Proteomes" id="UP000636800">
    <property type="component" value="Chromosome 2"/>
</dbReference>
<protein>
    <submittedName>
        <fullName evidence="3">Uncharacterized protein</fullName>
    </submittedName>
</protein>
<evidence type="ECO:0000256" key="2">
    <source>
        <dbReference type="SAM" id="SignalP"/>
    </source>
</evidence>
<evidence type="ECO:0000256" key="1">
    <source>
        <dbReference type="SAM" id="MobiDB-lite"/>
    </source>
</evidence>
<sequence>MVLLLPPPLTMVKFSFFLLLLVLLKLPCHESRLIYTEHRRHEARYDHVSFDFLPRGMPIPPSGPSERHNSMVDLPAPP</sequence>
<gene>
    <name evidence="3" type="ORF">HPP92_004854</name>
</gene>
<name>A0A835VCN5_VANPL</name>
<accession>A0A835VCN5</accession>
<organism evidence="3 4">
    <name type="scientific">Vanilla planifolia</name>
    <name type="common">Vanilla</name>
    <dbReference type="NCBI Taxonomy" id="51239"/>
    <lineage>
        <taxon>Eukaryota</taxon>
        <taxon>Viridiplantae</taxon>
        <taxon>Streptophyta</taxon>
        <taxon>Embryophyta</taxon>
        <taxon>Tracheophyta</taxon>
        <taxon>Spermatophyta</taxon>
        <taxon>Magnoliopsida</taxon>
        <taxon>Liliopsida</taxon>
        <taxon>Asparagales</taxon>
        <taxon>Orchidaceae</taxon>
        <taxon>Vanilloideae</taxon>
        <taxon>Vanilleae</taxon>
        <taxon>Vanilla</taxon>
    </lineage>
</organism>